<dbReference type="Proteomes" id="UP000760545">
    <property type="component" value="Unassembled WGS sequence"/>
</dbReference>
<evidence type="ECO:0000256" key="1">
    <source>
        <dbReference type="ARBA" id="ARBA00022670"/>
    </source>
</evidence>
<dbReference type="PROSITE" id="PS51829">
    <property type="entry name" value="P_HOMO_B"/>
    <property type="match status" value="1"/>
</dbReference>
<dbReference type="Pfam" id="PF26628">
    <property type="entry name" value="DUF8202"/>
    <property type="match status" value="1"/>
</dbReference>
<dbReference type="SUPFAM" id="SSF49785">
    <property type="entry name" value="Galactose-binding domain-like"/>
    <property type="match status" value="1"/>
</dbReference>
<accession>A0ABX1DEE4</accession>
<dbReference type="InterPro" id="IPR026444">
    <property type="entry name" value="Secre_tail"/>
</dbReference>
<dbReference type="InterPro" id="IPR058515">
    <property type="entry name" value="DUF8202"/>
</dbReference>
<name>A0ABX1DEE4_9FLAO</name>
<protein>
    <submittedName>
        <fullName evidence="5">T9SS type A sorting domain-containing protein</fullName>
    </submittedName>
</protein>
<evidence type="ECO:0000313" key="5">
    <source>
        <dbReference type="EMBL" id="NJX16719.1"/>
    </source>
</evidence>
<dbReference type="Pfam" id="PF01483">
    <property type="entry name" value="P_proprotein"/>
    <property type="match status" value="1"/>
</dbReference>
<proteinExistence type="predicted"/>
<feature type="domain" description="P/Homo B" evidence="4">
    <location>
        <begin position="20"/>
        <end position="170"/>
    </location>
</feature>
<evidence type="ECO:0000256" key="3">
    <source>
        <dbReference type="ARBA" id="ARBA00022801"/>
    </source>
</evidence>
<keyword evidence="2" id="KW-0732">Signal</keyword>
<dbReference type="InterPro" id="IPR008979">
    <property type="entry name" value="Galactose-bd-like_sf"/>
</dbReference>
<sequence>MNVFKLFSLFVVFIIFPNVFFAQNICSSYSVTPGTTISSIGSGAQYNTVINVSDSFSISDVNVTIDISHTWNDDLDIYLISPSGTNIELSTDNGGSRDDYNNVTFDDNSPNTLPNGNSDLSGFYRPEEALSALNGEDSNGNWTLRVIDDASGDGGTINSITLNLCQAITPVAGYLGPGGVGHNDGSSGLIIWYRPDNGISTTGTLVDSWANSAGISDFDISESGTQRPTLVTNTINGYDEVSFNGSNRLRTGLTLTTSNFITNQASSFIVTRADNTTQQSSVYTTDPLVGSTRFSCHIPWSGTVYYDIGTCCSNDARIQVGGLSNLTSYSIWTYDAHPTTGKQLYRNQVLLQNIGNTSTYSSHASQRFNLGGNTSGTNGFSGDVTELVIFKTKINTAQRIIINNYLSAKYNTALTSEDYYNEDNSGSGDFDHHVAGIGQATDGSNHTDSQGTGIVRMSNPSDLDDDEYLFWGEETLNPTYSFSTNLNNYTEQLNSRWRVSRRGNIGSVTVSFNISNIDLSGYNNCSPLQLVIDSNADFSSPSAVYDLNISGFTATATGVNFNNNNYFTLRYTDQIVWDGTGFNNGSGVGDAPNDTDSCLKLTIKSGASAYLINNAHVREVEIENGASLIVEDGILLETENAITINTNGIIDLIGEAQLIQNHTGTSTNLGDGFLVKRQQGTTNFYNYNYWSAPVNRNGYWQIGYLEDGSGVVNFTNSANANPSTSPITLSNRWLYSYNGTAGNYYQWNQLSTNTNILPGTGFTMKGSGAATSTQEYLFKGMPNSGDYAYSIGANTEFLTGNPYPSAIDAYQFILDNLLVLDGGLHFWESFTTNNSHYLKDYQGGYSTLTLLLSLPATADASGLTSGNGTASKPAPTRYIPPAQGFFIKTFLGGTLEFNNAQRSFERESLNETVFYRQQNKKSNKEKKSDQRPKIWFALETPNQLIKTIGLGYDERTTYGYDQGFEAKLYDDFKDIIFWVLEDKEKLTVQGLPALNVNDTLPLGINVSTPGTYKLSISNMENIPETLPILLVDYAENTFYNLREGEVSLDLNKGNLLERFAIVFKTENLLGLNEMKTSNNFVVYNPTSKTLELHFSEALHTIEAFKIYNAIGQEVLNISSPESHSVDISMFEDGVYFLKVISKNEITQSLKFVKH</sequence>
<keyword evidence="6" id="KW-1185">Reference proteome</keyword>
<gene>
    <name evidence="5" type="ORF">HC176_14605</name>
</gene>
<dbReference type="Gene3D" id="2.60.120.260">
    <property type="entry name" value="Galactose-binding domain-like"/>
    <property type="match status" value="1"/>
</dbReference>
<keyword evidence="3" id="KW-0378">Hydrolase</keyword>
<dbReference type="NCBIfam" id="TIGR04183">
    <property type="entry name" value="Por_Secre_tail"/>
    <property type="match status" value="1"/>
</dbReference>
<keyword evidence="1" id="KW-0645">Protease</keyword>
<reference evidence="5 6" key="1">
    <citation type="submission" date="2020-03" db="EMBL/GenBank/DDBJ databases">
        <title>Tamlana sp. nov, isolated from XXX.</title>
        <authorList>
            <person name="Cao W.R."/>
        </authorList>
    </citation>
    <scope>NUCLEOTIDE SEQUENCE [LARGE SCALE GENOMIC DNA]</scope>
    <source>
        <strain evidence="5 6">HST1-43</strain>
    </source>
</reference>
<evidence type="ECO:0000256" key="2">
    <source>
        <dbReference type="ARBA" id="ARBA00022729"/>
    </source>
</evidence>
<dbReference type="RefSeq" id="WP_167919555.1">
    <property type="nucleotide sequence ID" value="NZ_JAAVJS010000027.1"/>
</dbReference>
<dbReference type="Pfam" id="PF18962">
    <property type="entry name" value="Por_Secre_tail"/>
    <property type="match status" value="1"/>
</dbReference>
<evidence type="ECO:0000313" key="6">
    <source>
        <dbReference type="Proteomes" id="UP000760545"/>
    </source>
</evidence>
<organism evidence="5 6">
    <name type="scientific">Tamlana crocina</name>
    <dbReference type="NCBI Taxonomy" id="393006"/>
    <lineage>
        <taxon>Bacteria</taxon>
        <taxon>Pseudomonadati</taxon>
        <taxon>Bacteroidota</taxon>
        <taxon>Flavobacteriia</taxon>
        <taxon>Flavobacteriales</taxon>
        <taxon>Flavobacteriaceae</taxon>
        <taxon>Tamlana</taxon>
    </lineage>
</organism>
<dbReference type="EMBL" id="JAAVJS010000027">
    <property type="protein sequence ID" value="NJX16719.1"/>
    <property type="molecule type" value="Genomic_DNA"/>
</dbReference>
<comment type="caution">
    <text evidence="5">The sequence shown here is derived from an EMBL/GenBank/DDBJ whole genome shotgun (WGS) entry which is preliminary data.</text>
</comment>
<dbReference type="InterPro" id="IPR002884">
    <property type="entry name" value="P_dom"/>
</dbReference>
<evidence type="ECO:0000259" key="4">
    <source>
        <dbReference type="PROSITE" id="PS51829"/>
    </source>
</evidence>